<dbReference type="EMBL" id="LNYX01000013">
    <property type="protein sequence ID" value="KTD64437.1"/>
    <property type="molecule type" value="Genomic_DNA"/>
</dbReference>
<gene>
    <name evidence="4" type="primary">trbG_1</name>
    <name evidence="4" type="ORF">Lspi_1244</name>
</gene>
<name>A0A0W0Z5N8_LEGSP</name>
<dbReference type="STRING" id="452.Lspi_1244"/>
<dbReference type="InterPro" id="IPR038161">
    <property type="entry name" value="VirB9/CagX/TrbG_C_sf"/>
</dbReference>
<evidence type="ECO:0000313" key="4">
    <source>
        <dbReference type="EMBL" id="KTD64437.1"/>
    </source>
</evidence>
<evidence type="ECO:0000256" key="1">
    <source>
        <dbReference type="ARBA" id="ARBA00006135"/>
    </source>
</evidence>
<evidence type="ECO:0000256" key="3">
    <source>
        <dbReference type="SAM" id="SignalP"/>
    </source>
</evidence>
<dbReference type="CDD" id="cd06911">
    <property type="entry name" value="VirB9_CagX_TrbG"/>
    <property type="match status" value="1"/>
</dbReference>
<evidence type="ECO:0000256" key="2">
    <source>
        <dbReference type="ARBA" id="ARBA00022729"/>
    </source>
</evidence>
<dbReference type="AlphaFoldDB" id="A0A0W0Z5N8"/>
<dbReference type="Proteomes" id="UP000054877">
    <property type="component" value="Unassembled WGS sequence"/>
</dbReference>
<dbReference type="InterPro" id="IPR010258">
    <property type="entry name" value="Conjugal_tfr_TrbG/VirB9/CagX"/>
</dbReference>
<feature type="signal peptide" evidence="3">
    <location>
        <begin position="1"/>
        <end position="18"/>
    </location>
</feature>
<comment type="similarity">
    <text evidence="1">Belongs to the TrbG/VirB9 family.</text>
</comment>
<dbReference type="Pfam" id="PF03524">
    <property type="entry name" value="CagX"/>
    <property type="match status" value="1"/>
</dbReference>
<keyword evidence="2 3" id="KW-0732">Signal</keyword>
<reference evidence="4 5" key="1">
    <citation type="submission" date="2015-11" db="EMBL/GenBank/DDBJ databases">
        <title>Genomic analysis of 38 Legionella species identifies large and diverse effector repertoires.</title>
        <authorList>
            <person name="Burstein D."/>
            <person name="Amaro F."/>
            <person name="Zusman T."/>
            <person name="Lifshitz Z."/>
            <person name="Cohen O."/>
            <person name="Gilbert J.A."/>
            <person name="Pupko T."/>
            <person name="Shuman H.A."/>
            <person name="Segal G."/>
        </authorList>
    </citation>
    <scope>NUCLEOTIDE SEQUENCE [LARGE SCALE GENOMIC DNA]</scope>
    <source>
        <strain evidence="4 5">Mt.St.Helens-9</strain>
    </source>
</reference>
<evidence type="ECO:0000313" key="5">
    <source>
        <dbReference type="Proteomes" id="UP000054877"/>
    </source>
</evidence>
<dbReference type="OrthoDB" id="5357875at2"/>
<dbReference type="NCBIfam" id="TIGR02775">
    <property type="entry name" value="TrbG_Ti"/>
    <property type="match status" value="1"/>
</dbReference>
<accession>A0A0W0Z5N8</accession>
<feature type="chain" id="PRO_5006918317" evidence="3">
    <location>
        <begin position="19"/>
        <end position="291"/>
    </location>
</feature>
<dbReference type="PATRIC" id="fig|452.5.peg.1372"/>
<dbReference type="NCBIfam" id="NF010460">
    <property type="entry name" value="PRK13885.1"/>
    <property type="match status" value="1"/>
</dbReference>
<protein>
    <submittedName>
        <fullName evidence="4">Conjugal transfer protein TrbG</fullName>
    </submittedName>
</protein>
<organism evidence="4 5">
    <name type="scientific">Legionella spiritensis</name>
    <dbReference type="NCBI Taxonomy" id="452"/>
    <lineage>
        <taxon>Bacteria</taxon>
        <taxon>Pseudomonadati</taxon>
        <taxon>Pseudomonadota</taxon>
        <taxon>Gammaproteobacteria</taxon>
        <taxon>Legionellales</taxon>
        <taxon>Legionellaceae</taxon>
        <taxon>Legionella</taxon>
    </lineage>
</organism>
<proteinExistence type="inferred from homology"/>
<dbReference type="Gene3D" id="2.60.40.2500">
    <property type="match status" value="1"/>
</dbReference>
<keyword evidence="5" id="KW-1185">Reference proteome</keyword>
<dbReference type="InterPro" id="IPR014142">
    <property type="entry name" value="TrbG_Ti"/>
</dbReference>
<dbReference type="InterPro" id="IPR033645">
    <property type="entry name" value="VirB9/CagX/TrbG_C"/>
</dbReference>
<sequence>MKKIILSIFLVVPLTVLAQDNEELGNRYFSKSMPNLSYQEKQALEIARLWQKGDKTSKPFQSSDSSVSFVYGSGQIRVVCAPLQVCDIALQRGEQFNDMNVGDPRFIVEPSITGSGTNQQIHLIIKPKDVGLDSSLVVTTDRRTYHFRLKSDRYEFMPYISFIYPDEAKEKWRLIQQIQAERRAANTFPETNEYLGNLNFNYRIQGNARFKPVRVYNNGVKTIIEMPKAMSQFEAPALLVLRKSGFFQKSETVMVNYRLQGCRYIVDSVFDRAMLVVGSGSSQEKITITRC</sequence>
<comment type="caution">
    <text evidence="4">The sequence shown here is derived from an EMBL/GenBank/DDBJ whole genome shotgun (WGS) entry which is preliminary data.</text>
</comment>
<dbReference type="RefSeq" id="WP_058483174.1">
    <property type="nucleotide sequence ID" value="NZ_CAAAII010000005.1"/>
</dbReference>